<dbReference type="Gene3D" id="1.10.8.10">
    <property type="entry name" value="DNA helicase RuvA subunit, C-terminal domain"/>
    <property type="match status" value="1"/>
</dbReference>
<keyword evidence="8 12" id="KW-1133">Transmembrane helix</keyword>
<keyword evidence="16" id="KW-1185">Reference proteome</keyword>
<dbReference type="GO" id="GO:0000151">
    <property type="term" value="C:ubiquitin ligase complex"/>
    <property type="evidence" value="ECO:0007669"/>
    <property type="project" value="TreeGrafter"/>
</dbReference>
<dbReference type="InterPro" id="IPR057992">
    <property type="entry name" value="TPR_SYVN1_N"/>
</dbReference>
<feature type="transmembrane region" description="Helical" evidence="12">
    <location>
        <begin position="98"/>
        <end position="115"/>
    </location>
</feature>
<dbReference type="GO" id="GO:0008270">
    <property type="term" value="F:zinc ion binding"/>
    <property type="evidence" value="ECO:0007669"/>
    <property type="project" value="UniProtKB-KW"/>
</dbReference>
<dbReference type="GO" id="GO:0006511">
    <property type="term" value="P:ubiquitin-dependent protein catabolic process"/>
    <property type="evidence" value="ECO:0007669"/>
    <property type="project" value="TreeGrafter"/>
</dbReference>
<feature type="region of interest" description="Disordered" evidence="11">
    <location>
        <begin position="519"/>
        <end position="540"/>
    </location>
</feature>
<feature type="transmembrane region" description="Helical" evidence="12">
    <location>
        <begin position="189"/>
        <end position="211"/>
    </location>
</feature>
<name>A0A1W0WHS2_HYPEX</name>
<dbReference type="GO" id="GO:0061630">
    <property type="term" value="F:ubiquitin protein ligase activity"/>
    <property type="evidence" value="ECO:0007669"/>
    <property type="project" value="TreeGrafter"/>
</dbReference>
<dbReference type="GO" id="GO:0016020">
    <property type="term" value="C:membrane"/>
    <property type="evidence" value="ECO:0007669"/>
    <property type="project" value="UniProtKB-SubCell"/>
</dbReference>
<dbReference type="EMBL" id="MTYJ01000100">
    <property type="protein sequence ID" value="OQV14737.1"/>
    <property type="molecule type" value="Genomic_DNA"/>
</dbReference>
<dbReference type="GO" id="GO:0070936">
    <property type="term" value="P:protein K48-linked ubiquitination"/>
    <property type="evidence" value="ECO:0007669"/>
    <property type="project" value="TreeGrafter"/>
</dbReference>
<dbReference type="Pfam" id="PF13639">
    <property type="entry name" value="zf-RING_2"/>
    <property type="match status" value="1"/>
</dbReference>
<dbReference type="InterPro" id="IPR013083">
    <property type="entry name" value="Znf_RING/FYVE/PHD"/>
</dbReference>
<gene>
    <name evidence="15" type="ORF">BV898_11109</name>
</gene>
<feature type="domain" description="RING-type" evidence="13">
    <location>
        <begin position="317"/>
        <end position="355"/>
    </location>
</feature>
<dbReference type="GO" id="GO:0005829">
    <property type="term" value="C:cytosol"/>
    <property type="evidence" value="ECO:0007669"/>
    <property type="project" value="TreeGrafter"/>
</dbReference>
<feature type="domain" description="CUE" evidence="14">
    <location>
        <begin position="413"/>
        <end position="455"/>
    </location>
</feature>
<evidence type="ECO:0000256" key="11">
    <source>
        <dbReference type="SAM" id="MobiDB-lite"/>
    </source>
</evidence>
<evidence type="ECO:0000313" key="16">
    <source>
        <dbReference type="Proteomes" id="UP000192578"/>
    </source>
</evidence>
<feature type="compositionally biased region" description="Polar residues" evidence="11">
    <location>
        <begin position="522"/>
        <end position="540"/>
    </location>
</feature>
<comment type="pathway">
    <text evidence="2">Protein modification; protein ubiquitination.</text>
</comment>
<dbReference type="PROSITE" id="PS50089">
    <property type="entry name" value="ZF_RING_2"/>
    <property type="match status" value="1"/>
</dbReference>
<dbReference type="SMART" id="SM00184">
    <property type="entry name" value="RING"/>
    <property type="match status" value="1"/>
</dbReference>
<dbReference type="OrthoDB" id="3824970at2759"/>
<reference evidence="16" key="1">
    <citation type="submission" date="2017-01" db="EMBL/GenBank/DDBJ databases">
        <title>Comparative genomics of anhydrobiosis in the tardigrade Hypsibius dujardini.</title>
        <authorList>
            <person name="Yoshida Y."/>
            <person name="Koutsovoulos G."/>
            <person name="Laetsch D."/>
            <person name="Stevens L."/>
            <person name="Kumar S."/>
            <person name="Horikawa D."/>
            <person name="Ishino K."/>
            <person name="Komine S."/>
            <person name="Tomita M."/>
            <person name="Blaxter M."/>
            <person name="Arakawa K."/>
        </authorList>
    </citation>
    <scope>NUCLEOTIDE SEQUENCE [LARGE SCALE GENOMIC DNA]</scope>
    <source>
        <strain evidence="16">Z151</strain>
    </source>
</reference>
<comment type="caution">
    <text evidence="15">The sequence shown here is derived from an EMBL/GenBank/DDBJ whole genome shotgun (WGS) entry which is preliminary data.</text>
</comment>
<sequence>MASLGCPLTPPLPNTCDAGEASLWSFKNGSYFADSHGFGAEYRTELRSFLGKNGANSWVLWTVVLPATFLLCILAHLAVKRIFGRLRMSERQHIRERLWNYAFYKFIFVFGVVNVESVEEMIIWLDWFVILGYIHFLIVLSRDRCEYMTFSPVSVNTAHTRLITLLGGIIAASVSILGCSGFLLSMGFLHTGLFVAAEGLLVFFPTCHILLRYGFHHLRQGRSAAKWEQQTGLHYYLNLLCDAGNLVLDLCHHVHMILQVFNVSACSIVIVAQIRFLSQELNNKFRKHRNFTAIQKRLQAAFPRAMPEEIEKHDGPCSICWDTLEQARKLHCGHLFHESCLLSWLEQDISCPICRVSLSDTFDLRDQRQNANRLISDEGARFFTFEGSRLNRWLPNVSVTVSHPLYEYLETSDIEMMAEQVRQVFPNVPQHDIIQDLLETGSAETTIDNILAGSLDATPPFVSMGITNTGPETERLNSVSAPAVVPDSAEGCRALQAQRKEAMLREARKNFIARLAKEKAQKLSSTVQPSRLQENELSPG</sequence>
<keyword evidence="9 12" id="KW-0472">Membrane</keyword>
<dbReference type="Pfam" id="PF02845">
    <property type="entry name" value="CUE"/>
    <property type="match status" value="1"/>
</dbReference>
<dbReference type="PANTHER" id="PTHR15067">
    <property type="entry name" value="E3 UBIQUITIN-PROTEIN LIGASE RNF8"/>
    <property type="match status" value="1"/>
</dbReference>
<keyword evidence="4 12" id="KW-0812">Transmembrane</keyword>
<dbReference type="AlphaFoldDB" id="A0A1W0WHS2"/>
<evidence type="ECO:0000256" key="6">
    <source>
        <dbReference type="ARBA" id="ARBA00022771"/>
    </source>
</evidence>
<evidence type="ECO:0000259" key="14">
    <source>
        <dbReference type="PROSITE" id="PS51140"/>
    </source>
</evidence>
<evidence type="ECO:0000256" key="4">
    <source>
        <dbReference type="ARBA" id="ARBA00022692"/>
    </source>
</evidence>
<keyword evidence="7" id="KW-0862">Zinc</keyword>
<dbReference type="GO" id="GO:0043130">
    <property type="term" value="F:ubiquitin binding"/>
    <property type="evidence" value="ECO:0007669"/>
    <property type="project" value="InterPro"/>
</dbReference>
<organism evidence="15 16">
    <name type="scientific">Hypsibius exemplaris</name>
    <name type="common">Freshwater tardigrade</name>
    <dbReference type="NCBI Taxonomy" id="2072580"/>
    <lineage>
        <taxon>Eukaryota</taxon>
        <taxon>Metazoa</taxon>
        <taxon>Ecdysozoa</taxon>
        <taxon>Tardigrada</taxon>
        <taxon>Eutardigrada</taxon>
        <taxon>Parachela</taxon>
        <taxon>Hypsibioidea</taxon>
        <taxon>Hypsibiidae</taxon>
        <taxon>Hypsibius</taxon>
    </lineage>
</organism>
<evidence type="ECO:0000256" key="3">
    <source>
        <dbReference type="ARBA" id="ARBA00022679"/>
    </source>
</evidence>
<dbReference type="Proteomes" id="UP000192578">
    <property type="component" value="Unassembled WGS sequence"/>
</dbReference>
<feature type="transmembrane region" description="Helical" evidence="12">
    <location>
        <begin position="121"/>
        <end position="141"/>
    </location>
</feature>
<evidence type="ECO:0000256" key="10">
    <source>
        <dbReference type="PROSITE-ProRule" id="PRU00175"/>
    </source>
</evidence>
<proteinExistence type="predicted"/>
<evidence type="ECO:0000256" key="8">
    <source>
        <dbReference type="ARBA" id="ARBA00022989"/>
    </source>
</evidence>
<dbReference type="Pfam" id="PF25563">
    <property type="entry name" value="TPR_SYVN1_N"/>
    <property type="match status" value="1"/>
</dbReference>
<dbReference type="Gene3D" id="3.30.40.10">
    <property type="entry name" value="Zinc/RING finger domain, C3HC4 (zinc finger)"/>
    <property type="match status" value="1"/>
</dbReference>
<dbReference type="InterPro" id="IPR003892">
    <property type="entry name" value="CUE"/>
</dbReference>
<accession>A0A1W0WHS2</accession>
<evidence type="ECO:0000313" key="15">
    <source>
        <dbReference type="EMBL" id="OQV14737.1"/>
    </source>
</evidence>
<dbReference type="SMART" id="SM00546">
    <property type="entry name" value="CUE"/>
    <property type="match status" value="1"/>
</dbReference>
<comment type="subcellular location">
    <subcellularLocation>
        <location evidence="1">Membrane</location>
        <topology evidence="1">Multi-pass membrane protein</topology>
    </subcellularLocation>
</comment>
<feature type="transmembrane region" description="Helical" evidence="12">
    <location>
        <begin position="256"/>
        <end position="277"/>
    </location>
</feature>
<evidence type="ECO:0000256" key="5">
    <source>
        <dbReference type="ARBA" id="ARBA00022723"/>
    </source>
</evidence>
<evidence type="ECO:0000256" key="7">
    <source>
        <dbReference type="ARBA" id="ARBA00022833"/>
    </source>
</evidence>
<dbReference type="PANTHER" id="PTHR15067:SF5">
    <property type="entry name" value="E3 UBIQUITIN-PROTEIN LIGASE AMFR"/>
    <property type="match status" value="1"/>
</dbReference>
<keyword evidence="5" id="KW-0479">Metal-binding</keyword>
<keyword evidence="3" id="KW-0808">Transferase</keyword>
<dbReference type="SUPFAM" id="SSF57850">
    <property type="entry name" value="RING/U-box"/>
    <property type="match status" value="1"/>
</dbReference>
<evidence type="ECO:0000256" key="2">
    <source>
        <dbReference type="ARBA" id="ARBA00004906"/>
    </source>
</evidence>
<dbReference type="PROSITE" id="PS51140">
    <property type="entry name" value="CUE"/>
    <property type="match status" value="1"/>
</dbReference>
<dbReference type="GO" id="GO:0030968">
    <property type="term" value="P:endoplasmic reticulum unfolded protein response"/>
    <property type="evidence" value="ECO:0007669"/>
    <property type="project" value="TreeGrafter"/>
</dbReference>
<evidence type="ECO:0000256" key="9">
    <source>
        <dbReference type="ARBA" id="ARBA00023136"/>
    </source>
</evidence>
<dbReference type="GO" id="GO:0005783">
    <property type="term" value="C:endoplasmic reticulum"/>
    <property type="evidence" value="ECO:0007669"/>
    <property type="project" value="TreeGrafter"/>
</dbReference>
<protein>
    <submittedName>
        <fullName evidence="15">E3 ubiquitin-protein ligase AMFR</fullName>
    </submittedName>
</protein>
<dbReference type="CDD" id="cd16455">
    <property type="entry name" value="RING-H2_AMFR"/>
    <property type="match status" value="1"/>
</dbReference>
<keyword evidence="6 10" id="KW-0863">Zinc-finger</keyword>
<evidence type="ECO:0000256" key="1">
    <source>
        <dbReference type="ARBA" id="ARBA00004141"/>
    </source>
</evidence>
<feature type="transmembrane region" description="Helical" evidence="12">
    <location>
        <begin position="58"/>
        <end position="77"/>
    </location>
</feature>
<evidence type="ECO:0000259" key="13">
    <source>
        <dbReference type="PROSITE" id="PS50089"/>
    </source>
</evidence>
<feature type="transmembrane region" description="Helical" evidence="12">
    <location>
        <begin position="162"/>
        <end position="183"/>
    </location>
</feature>
<evidence type="ECO:0000256" key="12">
    <source>
        <dbReference type="SAM" id="Phobius"/>
    </source>
</evidence>
<dbReference type="InterPro" id="IPR001841">
    <property type="entry name" value="Znf_RING"/>
</dbReference>